<name>A0A1X2EQH5_9MYCO</name>
<dbReference type="Pfam" id="PF03070">
    <property type="entry name" value="TENA_THI-4"/>
    <property type="match status" value="1"/>
</dbReference>
<dbReference type="STRING" id="1798.AWC30_02345"/>
<comment type="catalytic activity">
    <reaction evidence="2">
        <text>4-amino-5-aminomethyl-2-methylpyrimidine + H2O = 4-amino-5-hydroxymethyl-2-methylpyrimidine + NH4(+)</text>
        <dbReference type="Rhea" id="RHEA:31799"/>
        <dbReference type="ChEBI" id="CHEBI:15377"/>
        <dbReference type="ChEBI" id="CHEBI:16892"/>
        <dbReference type="ChEBI" id="CHEBI:28938"/>
        <dbReference type="ChEBI" id="CHEBI:63416"/>
        <dbReference type="EC" id="3.5.99.2"/>
    </reaction>
</comment>
<dbReference type="NCBIfam" id="TIGR04306">
    <property type="entry name" value="salvage_TenA"/>
    <property type="match status" value="1"/>
</dbReference>
<dbReference type="AlphaFoldDB" id="A0A1X2EQH5"/>
<keyword evidence="5" id="KW-1185">Reference proteome</keyword>
<dbReference type="OrthoDB" id="34166at2"/>
<keyword evidence="2" id="KW-0784">Thiamine biosynthesis</keyword>
<dbReference type="Proteomes" id="UP000193090">
    <property type="component" value="Unassembled WGS sequence"/>
</dbReference>
<evidence type="ECO:0000259" key="3">
    <source>
        <dbReference type="Pfam" id="PF03070"/>
    </source>
</evidence>
<dbReference type="GO" id="GO:0050334">
    <property type="term" value="F:thiaminase activity"/>
    <property type="evidence" value="ECO:0007669"/>
    <property type="project" value="UniProtKB-EC"/>
</dbReference>
<dbReference type="EC" id="3.5.99.2" evidence="2"/>
<comment type="similarity">
    <text evidence="2">Belongs to the TenA family.</text>
</comment>
<dbReference type="GO" id="GO:0005829">
    <property type="term" value="C:cytosol"/>
    <property type="evidence" value="ECO:0007669"/>
    <property type="project" value="TreeGrafter"/>
</dbReference>
<evidence type="ECO:0000313" key="5">
    <source>
        <dbReference type="Proteomes" id="UP000193090"/>
    </source>
</evidence>
<dbReference type="InterPro" id="IPR050967">
    <property type="entry name" value="Thiamine_Salvage_TenA"/>
</dbReference>
<dbReference type="InterPro" id="IPR004305">
    <property type="entry name" value="Thiaminase-2/PQQC"/>
</dbReference>
<dbReference type="UniPathway" id="UPA00060"/>
<gene>
    <name evidence="4" type="ORF">AWC30_02345</name>
</gene>
<dbReference type="SUPFAM" id="SSF48613">
    <property type="entry name" value="Heme oxygenase-like"/>
    <property type="match status" value="1"/>
</dbReference>
<comment type="pathway">
    <text evidence="1 2">Cofactor biosynthesis; thiamine diphosphate biosynthesis.</text>
</comment>
<keyword evidence="2" id="KW-0378">Hydrolase</keyword>
<dbReference type="GO" id="GO:0009229">
    <property type="term" value="P:thiamine diphosphate biosynthetic process"/>
    <property type="evidence" value="ECO:0007669"/>
    <property type="project" value="UniProtKB-UniPathway"/>
</dbReference>
<organism evidence="4 5">
    <name type="scientific">Mycolicibacillus trivialis</name>
    <dbReference type="NCBI Taxonomy" id="1798"/>
    <lineage>
        <taxon>Bacteria</taxon>
        <taxon>Bacillati</taxon>
        <taxon>Actinomycetota</taxon>
        <taxon>Actinomycetes</taxon>
        <taxon>Mycobacteriales</taxon>
        <taxon>Mycobacteriaceae</taxon>
        <taxon>Mycolicibacillus</taxon>
    </lineage>
</organism>
<protein>
    <recommendedName>
        <fullName evidence="2">Aminopyrimidine aminohydrolase</fullName>
        <ecNumber evidence="2">3.5.99.2</ecNumber>
    </recommendedName>
</protein>
<dbReference type="PANTHER" id="PTHR43198:SF2">
    <property type="entry name" value="SI:CH1073-67J19.1-RELATED"/>
    <property type="match status" value="1"/>
</dbReference>
<comment type="function">
    <text evidence="2">Catalyzes an amino-pyrimidine hydrolysis reaction at the C5' of the pyrimidine moiety of thiamine compounds, a reaction that is part of a thiamine salvage pathway.</text>
</comment>
<dbReference type="Gene3D" id="1.20.910.10">
    <property type="entry name" value="Heme oxygenase-like"/>
    <property type="match status" value="1"/>
</dbReference>
<dbReference type="RefSeq" id="WP_085107585.1">
    <property type="nucleotide sequence ID" value="NZ_JACKSN010000185.1"/>
</dbReference>
<evidence type="ECO:0000256" key="1">
    <source>
        <dbReference type="ARBA" id="ARBA00004948"/>
    </source>
</evidence>
<comment type="catalytic activity">
    <reaction evidence="2">
        <text>thiamine + H2O = 5-(2-hydroxyethyl)-4-methylthiazole + 4-amino-5-hydroxymethyl-2-methylpyrimidine + H(+)</text>
        <dbReference type="Rhea" id="RHEA:17509"/>
        <dbReference type="ChEBI" id="CHEBI:15377"/>
        <dbReference type="ChEBI" id="CHEBI:15378"/>
        <dbReference type="ChEBI" id="CHEBI:16892"/>
        <dbReference type="ChEBI" id="CHEBI:17957"/>
        <dbReference type="ChEBI" id="CHEBI:18385"/>
        <dbReference type="EC" id="3.5.99.2"/>
    </reaction>
</comment>
<reference evidence="4 5" key="1">
    <citation type="submission" date="2016-01" db="EMBL/GenBank/DDBJ databases">
        <title>The new phylogeny of the genus Mycobacterium.</title>
        <authorList>
            <person name="Tarcisio F."/>
            <person name="Conor M."/>
            <person name="Antonella G."/>
            <person name="Elisabetta G."/>
            <person name="Giulia F.S."/>
            <person name="Sara T."/>
            <person name="Anna F."/>
            <person name="Clotilde B."/>
            <person name="Roberto B."/>
            <person name="Veronica D.S."/>
            <person name="Fabio R."/>
            <person name="Monica P."/>
            <person name="Olivier J."/>
            <person name="Enrico T."/>
            <person name="Nicola S."/>
        </authorList>
    </citation>
    <scope>NUCLEOTIDE SEQUENCE [LARGE SCALE GENOMIC DNA]</scope>
    <source>
        <strain evidence="4 5">DSM 44153</strain>
    </source>
</reference>
<proteinExistence type="inferred from homology"/>
<evidence type="ECO:0000256" key="2">
    <source>
        <dbReference type="RuleBase" id="RU363093"/>
    </source>
</evidence>
<dbReference type="EMBL" id="LQPZ01000006">
    <property type="protein sequence ID" value="ORX08489.1"/>
    <property type="molecule type" value="Genomic_DNA"/>
</dbReference>
<evidence type="ECO:0000313" key="4">
    <source>
        <dbReference type="EMBL" id="ORX08489.1"/>
    </source>
</evidence>
<accession>A0A1X2EQH5</accession>
<sequence>MASRTRDLLWTDAEEIYRGICVHPFITGLTDGSLDRDRFRHYIVQDSHYLRGYAKALAVCAAKAPDEADLMMFARHAGEAVAAEREMHDELLDALGMDAQRAAASPIAPTTQAYVSYLLATAYAGSYAEAVAAVLPCYWIYARVGEHLQATGSTDPLYRRWIDTYADAGFQDVVEAALSVTDRIGARASADELAAMRGHFHTTARYEWMFWDSAHRMEQWPV</sequence>
<dbReference type="GO" id="GO:0009228">
    <property type="term" value="P:thiamine biosynthetic process"/>
    <property type="evidence" value="ECO:0007669"/>
    <property type="project" value="UniProtKB-KW"/>
</dbReference>
<dbReference type="PANTHER" id="PTHR43198">
    <property type="entry name" value="BIFUNCTIONAL TH2 PROTEIN"/>
    <property type="match status" value="1"/>
</dbReference>
<feature type="domain" description="Thiaminase-2/PQQC" evidence="3">
    <location>
        <begin position="11"/>
        <end position="216"/>
    </location>
</feature>
<dbReference type="InterPro" id="IPR016084">
    <property type="entry name" value="Haem_Oase-like_multi-hlx"/>
</dbReference>
<dbReference type="InterPro" id="IPR027574">
    <property type="entry name" value="Thiaminase_II"/>
</dbReference>
<dbReference type="CDD" id="cd19365">
    <property type="entry name" value="TenA_C-like"/>
    <property type="match status" value="1"/>
</dbReference>
<comment type="caution">
    <text evidence="4">The sequence shown here is derived from an EMBL/GenBank/DDBJ whole genome shotgun (WGS) entry which is preliminary data.</text>
</comment>